<dbReference type="AlphaFoldDB" id="A0A2J8M544"/>
<protein>
    <submittedName>
        <fullName evidence="1">DCUN1D1 isoform 4</fullName>
    </submittedName>
</protein>
<accession>A0A2J8M544</accession>
<organism evidence="1 2">
    <name type="scientific">Pan troglodytes</name>
    <name type="common">Chimpanzee</name>
    <dbReference type="NCBI Taxonomy" id="9598"/>
    <lineage>
        <taxon>Eukaryota</taxon>
        <taxon>Metazoa</taxon>
        <taxon>Chordata</taxon>
        <taxon>Craniata</taxon>
        <taxon>Vertebrata</taxon>
        <taxon>Euteleostomi</taxon>
        <taxon>Mammalia</taxon>
        <taxon>Eutheria</taxon>
        <taxon>Euarchontoglires</taxon>
        <taxon>Primates</taxon>
        <taxon>Haplorrhini</taxon>
        <taxon>Catarrhini</taxon>
        <taxon>Hominidae</taxon>
        <taxon>Pan</taxon>
    </lineage>
</organism>
<dbReference type="EMBL" id="NBAG03000267">
    <property type="protein sequence ID" value="PNI54639.1"/>
    <property type="molecule type" value="Genomic_DNA"/>
</dbReference>
<name>A0A2J8M544_PANTR</name>
<gene>
    <name evidence="1" type="ORF">CK820_G0023327</name>
</gene>
<dbReference type="Proteomes" id="UP000236370">
    <property type="component" value="Unassembled WGS sequence"/>
</dbReference>
<evidence type="ECO:0000313" key="1">
    <source>
        <dbReference type="EMBL" id="PNI54639.1"/>
    </source>
</evidence>
<evidence type="ECO:0000313" key="2">
    <source>
        <dbReference type="Proteomes" id="UP000236370"/>
    </source>
</evidence>
<proteinExistence type="predicted"/>
<sequence>MNKLKSSQKDKVRQFMIFTQSSEKTATLKMRIKLE</sequence>
<comment type="caution">
    <text evidence="1">The sequence shown here is derived from an EMBL/GenBank/DDBJ whole genome shotgun (WGS) entry which is preliminary data.</text>
</comment>
<dbReference type="SMR" id="A0A2J8M544"/>
<reference evidence="1 2" key="1">
    <citation type="submission" date="2017-12" db="EMBL/GenBank/DDBJ databases">
        <title>High-resolution comparative analysis of great ape genomes.</title>
        <authorList>
            <person name="Pollen A."/>
            <person name="Hastie A."/>
            <person name="Hormozdiari F."/>
            <person name="Dougherty M."/>
            <person name="Liu R."/>
            <person name="Chaisson M."/>
            <person name="Hoppe E."/>
            <person name="Hill C."/>
            <person name="Pang A."/>
            <person name="Hillier L."/>
            <person name="Baker C."/>
            <person name="Armstrong J."/>
            <person name="Shendure J."/>
            <person name="Paten B."/>
            <person name="Wilson R."/>
            <person name="Chao H."/>
            <person name="Schneider V."/>
            <person name="Ventura M."/>
            <person name="Kronenberg Z."/>
            <person name="Murali S."/>
            <person name="Gordon D."/>
            <person name="Cantsilieris S."/>
            <person name="Munson K."/>
            <person name="Nelson B."/>
            <person name="Raja A."/>
            <person name="Underwood J."/>
            <person name="Diekhans M."/>
            <person name="Fiddes I."/>
            <person name="Haussler D."/>
            <person name="Eichler E."/>
        </authorList>
    </citation>
    <scope>NUCLEOTIDE SEQUENCE [LARGE SCALE GENOMIC DNA]</scope>
    <source>
        <strain evidence="1">Yerkes chimp pedigree #C0471</strain>
    </source>
</reference>